<organism evidence="1 2">
    <name type="scientific">Penicillium subrubescens</name>
    <dbReference type="NCBI Taxonomy" id="1316194"/>
    <lineage>
        <taxon>Eukaryota</taxon>
        <taxon>Fungi</taxon>
        <taxon>Dikarya</taxon>
        <taxon>Ascomycota</taxon>
        <taxon>Pezizomycotina</taxon>
        <taxon>Eurotiomycetes</taxon>
        <taxon>Eurotiomycetidae</taxon>
        <taxon>Eurotiales</taxon>
        <taxon>Aspergillaceae</taxon>
        <taxon>Penicillium</taxon>
    </lineage>
</organism>
<gene>
    <name evidence="1" type="ORF">PENSUB_9271</name>
</gene>
<reference evidence="1 2" key="1">
    <citation type="submission" date="2016-10" db="EMBL/GenBank/DDBJ databases">
        <title>Genome sequence of the ascomycete fungus Penicillium subrubescens.</title>
        <authorList>
            <person name="De Vries R.P."/>
            <person name="Peng M."/>
            <person name="Dilokpimol A."/>
            <person name="Hilden K."/>
            <person name="Makela M.R."/>
            <person name="Grigoriev I."/>
            <person name="Riley R."/>
            <person name="Granchi Z."/>
        </authorList>
    </citation>
    <scope>NUCLEOTIDE SEQUENCE [LARGE SCALE GENOMIC DNA]</scope>
    <source>
        <strain evidence="1 2">CBS 132785</strain>
    </source>
</reference>
<evidence type="ECO:0000313" key="1">
    <source>
        <dbReference type="EMBL" id="OKO98173.1"/>
    </source>
</evidence>
<comment type="caution">
    <text evidence="1">The sequence shown here is derived from an EMBL/GenBank/DDBJ whole genome shotgun (WGS) entry which is preliminary data.</text>
</comment>
<accession>A0A1Q5TD74</accession>
<protein>
    <submittedName>
        <fullName evidence="1">Uncharacterized protein</fullName>
    </submittedName>
</protein>
<proteinExistence type="predicted"/>
<dbReference type="Proteomes" id="UP000186955">
    <property type="component" value="Unassembled WGS sequence"/>
</dbReference>
<dbReference type="EMBL" id="MNBE01000673">
    <property type="protein sequence ID" value="OKO98173.1"/>
    <property type="molecule type" value="Genomic_DNA"/>
</dbReference>
<dbReference type="AlphaFoldDB" id="A0A1Q5TD74"/>
<name>A0A1Q5TD74_9EURO</name>
<keyword evidence="2" id="KW-1185">Reference proteome</keyword>
<evidence type="ECO:0000313" key="2">
    <source>
        <dbReference type="Proteomes" id="UP000186955"/>
    </source>
</evidence>
<sequence length="81" mass="8797">MTEAVRAQCQLSARLPKVAIMLGGTGSPRHIVKNIGQISADGKQIEALTKIDKAVPQVLLHRLVGEYSIQQSLIYEPKGMT</sequence>